<protein>
    <submittedName>
        <fullName evidence="1">Uncharacterized protein</fullName>
    </submittedName>
</protein>
<evidence type="ECO:0000313" key="1">
    <source>
        <dbReference type="EMBL" id="SVD39562.1"/>
    </source>
</evidence>
<proteinExistence type="predicted"/>
<organism evidence="1">
    <name type="scientific">marine metagenome</name>
    <dbReference type="NCBI Taxonomy" id="408172"/>
    <lineage>
        <taxon>unclassified sequences</taxon>
        <taxon>metagenomes</taxon>
        <taxon>ecological metagenomes</taxon>
    </lineage>
</organism>
<reference evidence="1" key="1">
    <citation type="submission" date="2018-05" db="EMBL/GenBank/DDBJ databases">
        <authorList>
            <person name="Lanie J.A."/>
            <person name="Ng W.-L."/>
            <person name="Kazmierczak K.M."/>
            <person name="Andrzejewski T.M."/>
            <person name="Davidsen T.M."/>
            <person name="Wayne K.J."/>
            <person name="Tettelin H."/>
            <person name="Glass J.I."/>
            <person name="Rusch D."/>
            <person name="Podicherti R."/>
            <person name="Tsui H.-C.T."/>
            <person name="Winkler M.E."/>
        </authorList>
    </citation>
    <scope>NUCLEOTIDE SEQUENCE</scope>
</reference>
<gene>
    <name evidence="1" type="ORF">METZ01_LOCUS392416</name>
</gene>
<feature type="non-terminal residue" evidence="1">
    <location>
        <position position="170"/>
    </location>
</feature>
<sequence>MLCAALVASACFVIVAVGANRRTEGTGPDSGGLDSGTGGYALVAEAEVPLYQDLNHADGRFELGLSGSDSKLLTDAVVYQFRGLPGEDASCLNLYKPEQPRVLGAPVGFIRRGGFGFKQVIDLQGSEPPPAHSAERAVAVVDNPWLLLDEDLGPGVIPAIGDYNSDLWIL</sequence>
<name>A0A382UZ70_9ZZZZ</name>
<dbReference type="AlphaFoldDB" id="A0A382UZ70"/>
<dbReference type="EMBL" id="UINC01147947">
    <property type="protein sequence ID" value="SVD39562.1"/>
    <property type="molecule type" value="Genomic_DNA"/>
</dbReference>
<accession>A0A382UZ70</accession>